<reference evidence="2" key="1">
    <citation type="submission" date="2016-10" db="EMBL/GenBank/DDBJ databases">
        <authorList>
            <person name="Varghese N."/>
            <person name="Submissions S."/>
        </authorList>
    </citation>
    <scope>NUCLEOTIDE SEQUENCE [LARGE SCALE GENOMIC DNA]</scope>
    <source>
        <strain evidence="2">DSM 23445</strain>
    </source>
</reference>
<dbReference type="InterPro" id="IPR008000">
    <property type="entry name" value="Rham/fucose_mutarotase"/>
</dbReference>
<evidence type="ECO:0000313" key="2">
    <source>
        <dbReference type="Proteomes" id="UP000199673"/>
    </source>
</evidence>
<keyword evidence="2" id="KW-1185">Reference proteome</keyword>
<sequence length="113" mass="13207">MKTQTFVLICDLKDSEEAKIGYDACHKAVAPEIIKSIRDAGVLQMTIYRWENRLTMLMVTDEEFTFEKKAKMDLANPAVQEWEKFLSNYQTNLPGTPENWRWAPMTKVFDFHA</sequence>
<dbReference type="EMBL" id="FPBF01000003">
    <property type="protein sequence ID" value="SFT85659.1"/>
    <property type="molecule type" value="Genomic_DNA"/>
</dbReference>
<gene>
    <name evidence="1" type="ORF">SAMN04489724_2353</name>
</gene>
<dbReference type="SUPFAM" id="SSF54909">
    <property type="entry name" value="Dimeric alpha+beta barrel"/>
    <property type="match status" value="1"/>
</dbReference>
<dbReference type="RefSeq" id="WP_091693072.1">
    <property type="nucleotide sequence ID" value="NZ_FPBF01000003.1"/>
</dbReference>
<organism evidence="1 2">
    <name type="scientific">Algoriphagus locisalis</name>
    <dbReference type="NCBI Taxonomy" id="305507"/>
    <lineage>
        <taxon>Bacteria</taxon>
        <taxon>Pseudomonadati</taxon>
        <taxon>Bacteroidota</taxon>
        <taxon>Cytophagia</taxon>
        <taxon>Cytophagales</taxon>
        <taxon>Cyclobacteriaceae</taxon>
        <taxon>Algoriphagus</taxon>
    </lineage>
</organism>
<name>A0A1I7BEM3_9BACT</name>
<dbReference type="InterPro" id="IPR052996">
    <property type="entry name" value="Carb_Metab_Mutarotase"/>
</dbReference>
<dbReference type="Pfam" id="PF05336">
    <property type="entry name" value="rhaM"/>
    <property type="match status" value="1"/>
</dbReference>
<dbReference type="PANTHER" id="PTHR43239">
    <property type="entry name" value="UPF0734 PROTEIN DDB_G0273871/DDB_G0273177"/>
    <property type="match status" value="1"/>
</dbReference>
<dbReference type="Proteomes" id="UP000199673">
    <property type="component" value="Unassembled WGS sequence"/>
</dbReference>
<dbReference type="AlphaFoldDB" id="A0A1I7BEM3"/>
<evidence type="ECO:0000313" key="1">
    <source>
        <dbReference type="EMBL" id="SFT85659.1"/>
    </source>
</evidence>
<dbReference type="Gene3D" id="3.30.70.100">
    <property type="match status" value="1"/>
</dbReference>
<dbReference type="InterPro" id="IPR011008">
    <property type="entry name" value="Dimeric_a/b-barrel"/>
</dbReference>
<dbReference type="OrthoDB" id="1430580at2"/>
<accession>A0A1I7BEM3</accession>
<proteinExistence type="predicted"/>
<dbReference type="STRING" id="305507.SAMN04489724_2353"/>
<dbReference type="PANTHER" id="PTHR43239:SF1">
    <property type="entry name" value="UPF0734 PROTEIN DDB_G0273871_DDB_G0273177"/>
    <property type="match status" value="1"/>
</dbReference>
<dbReference type="GO" id="GO:0016857">
    <property type="term" value="F:racemase and epimerase activity, acting on carbohydrates and derivatives"/>
    <property type="evidence" value="ECO:0007669"/>
    <property type="project" value="InterPro"/>
</dbReference>
<protein>
    <submittedName>
        <fullName evidence="1">L-rhamnose mutarotase</fullName>
    </submittedName>
</protein>